<dbReference type="SUPFAM" id="SSF55144">
    <property type="entry name" value="LigT-like"/>
    <property type="match status" value="1"/>
</dbReference>
<feature type="active site" description="Proton donor" evidence="2">
    <location>
        <position position="40"/>
    </location>
</feature>
<comment type="caution">
    <text evidence="3">The sequence shown here is derived from an EMBL/GenBank/DDBJ whole genome shotgun (WGS) entry which is preliminary data.</text>
</comment>
<dbReference type="EMBL" id="SOBG01000001">
    <property type="protein sequence ID" value="TDT72418.1"/>
    <property type="molecule type" value="Genomic_DNA"/>
</dbReference>
<feature type="short sequence motif" description="HXTX 1" evidence="2">
    <location>
        <begin position="40"/>
        <end position="43"/>
    </location>
</feature>
<dbReference type="InterPro" id="IPR009097">
    <property type="entry name" value="Cyclic_Pdiesterase"/>
</dbReference>
<comment type="caution">
    <text evidence="2">Lacks conserved residue(s) required for the propagation of feature annotation.</text>
</comment>
<dbReference type="GO" id="GO:0016874">
    <property type="term" value="F:ligase activity"/>
    <property type="evidence" value="ECO:0007669"/>
    <property type="project" value="UniProtKB-KW"/>
</dbReference>
<proteinExistence type="inferred from homology"/>
<feature type="active site" description="Proton acceptor" evidence="2">
    <location>
        <position position="129"/>
    </location>
</feature>
<dbReference type="GO" id="GO:0004113">
    <property type="term" value="F:2',3'-cyclic-nucleotide 3'-phosphodiesterase activity"/>
    <property type="evidence" value="ECO:0007669"/>
    <property type="project" value="InterPro"/>
</dbReference>
<dbReference type="HAMAP" id="MF_01940">
    <property type="entry name" value="RNA_CPDase"/>
    <property type="match status" value="1"/>
</dbReference>
<dbReference type="EC" id="3.1.4.58" evidence="2"/>
<dbReference type="Proteomes" id="UP000294678">
    <property type="component" value="Unassembled WGS sequence"/>
</dbReference>
<dbReference type="PANTHER" id="PTHR35561">
    <property type="entry name" value="RNA 2',3'-CYCLIC PHOSPHODIESTERASE"/>
    <property type="match status" value="1"/>
</dbReference>
<name>A0AA46E121_9FUSO</name>
<evidence type="ECO:0000256" key="2">
    <source>
        <dbReference type="HAMAP-Rule" id="MF_01940"/>
    </source>
</evidence>
<keyword evidence="3" id="KW-0436">Ligase</keyword>
<dbReference type="RefSeq" id="WP_134112046.1">
    <property type="nucleotide sequence ID" value="NZ_SOBG01000001.1"/>
</dbReference>
<dbReference type="Pfam" id="PF13563">
    <property type="entry name" value="2_5_RNA_ligase2"/>
    <property type="match status" value="1"/>
</dbReference>
<keyword evidence="4" id="KW-1185">Reference proteome</keyword>
<evidence type="ECO:0000313" key="3">
    <source>
        <dbReference type="EMBL" id="TDT72418.1"/>
    </source>
</evidence>
<evidence type="ECO:0000256" key="1">
    <source>
        <dbReference type="ARBA" id="ARBA00022801"/>
    </source>
</evidence>
<evidence type="ECO:0000313" key="4">
    <source>
        <dbReference type="Proteomes" id="UP000294678"/>
    </source>
</evidence>
<dbReference type="GO" id="GO:0008664">
    <property type="term" value="F:RNA 2',3'-cyclic 3'-phosphodiesterase activity"/>
    <property type="evidence" value="ECO:0007669"/>
    <property type="project" value="UniProtKB-EC"/>
</dbReference>
<comment type="catalytic activity">
    <reaction evidence="2">
        <text>a 3'-end 2',3'-cyclophospho-ribonucleotide-RNA + H2O = a 3'-end 2'-phospho-ribonucleotide-RNA + H(+)</text>
        <dbReference type="Rhea" id="RHEA:11828"/>
        <dbReference type="Rhea" id="RHEA-COMP:10464"/>
        <dbReference type="Rhea" id="RHEA-COMP:17353"/>
        <dbReference type="ChEBI" id="CHEBI:15377"/>
        <dbReference type="ChEBI" id="CHEBI:15378"/>
        <dbReference type="ChEBI" id="CHEBI:83064"/>
        <dbReference type="ChEBI" id="CHEBI:173113"/>
        <dbReference type="EC" id="3.1.4.58"/>
    </reaction>
</comment>
<comment type="similarity">
    <text evidence="2">Belongs to the 2H phosphoesterase superfamily. ThpR family.</text>
</comment>
<dbReference type="PANTHER" id="PTHR35561:SF1">
    <property type="entry name" value="RNA 2',3'-CYCLIC PHOSPHODIESTERASE"/>
    <property type="match status" value="1"/>
</dbReference>
<keyword evidence="1 2" id="KW-0378">Hydrolase</keyword>
<gene>
    <name evidence="3" type="ORF">EV215_0223</name>
</gene>
<comment type="function">
    <text evidence="2">Hydrolyzes RNA 2',3'-cyclic phosphodiester to an RNA 2'-phosphomonoester.</text>
</comment>
<sequence>MRCFIALDVDENFKKECIKLQKELKKFGIKGSYVKANNFHLTLRFFRNAEEKIALEIIQNFEKILKEKKEFRISLREKLSMFIRKDGKSIVWLGIKENRDKVKNIAKELFDITNTYVLEDKDVKNFKPHFSLLRTKISTKEDEENIMKIIESFDLEITTKIKSISLYKSELTPNGPVYSKLYRIKLEKAE</sequence>
<dbReference type="AlphaFoldDB" id="A0AA46E121"/>
<organism evidence="3 4">
    <name type="scientific">Hypnocyclicus thermotrophus</name>
    <dbReference type="NCBI Taxonomy" id="1627895"/>
    <lineage>
        <taxon>Bacteria</taxon>
        <taxon>Fusobacteriati</taxon>
        <taxon>Fusobacteriota</taxon>
        <taxon>Fusobacteriia</taxon>
        <taxon>Fusobacteriales</taxon>
        <taxon>Fusobacteriaceae</taxon>
        <taxon>Hypnocyclicus</taxon>
    </lineage>
</organism>
<dbReference type="InterPro" id="IPR004175">
    <property type="entry name" value="RNA_CPDase"/>
</dbReference>
<dbReference type="NCBIfam" id="TIGR02258">
    <property type="entry name" value="2_5_ligase"/>
    <property type="match status" value="1"/>
</dbReference>
<accession>A0AA46E121</accession>
<dbReference type="Gene3D" id="3.90.1140.10">
    <property type="entry name" value="Cyclic phosphodiesterase"/>
    <property type="match status" value="1"/>
</dbReference>
<reference evidence="3 4" key="1">
    <citation type="submission" date="2019-03" db="EMBL/GenBank/DDBJ databases">
        <title>Genomic Encyclopedia of Type Strains, Phase IV (KMG-IV): sequencing the most valuable type-strain genomes for metagenomic binning, comparative biology and taxonomic classification.</title>
        <authorList>
            <person name="Goeker M."/>
        </authorList>
    </citation>
    <scope>NUCLEOTIDE SEQUENCE [LARGE SCALE GENOMIC DNA]</scope>
    <source>
        <strain evidence="3 4">DSM 100055</strain>
    </source>
</reference>
<protein>
    <recommendedName>
        <fullName evidence="2">RNA 2',3'-cyclic phosphodiesterase</fullName>
        <shortName evidence="2">RNA 2',3'-CPDase</shortName>
        <ecNumber evidence="2">3.1.4.58</ecNumber>
    </recommendedName>
</protein>